<protein>
    <submittedName>
        <fullName evidence="2">Uncharacterized protein</fullName>
    </submittedName>
</protein>
<sequence>MAESKSGFQGSSTDLRTTTDSRQLRMESCNIRNYIPINQSNIAMIQRHLRIIRIVDKA</sequence>
<evidence type="ECO:0000313" key="2">
    <source>
        <dbReference type="EMBL" id="KAF5859489.1"/>
    </source>
</evidence>
<gene>
    <name evidence="2" type="ORF">ETB97_002790</name>
</gene>
<dbReference type="Proteomes" id="UP000541154">
    <property type="component" value="Unassembled WGS sequence"/>
</dbReference>
<reference evidence="2 3" key="1">
    <citation type="submission" date="2019-04" db="EMBL/GenBank/DDBJ databases">
        <title>Aspergillus burnettii sp. nov., novel species from soil in southeast Queensland.</title>
        <authorList>
            <person name="Gilchrist C.L.M."/>
            <person name="Pitt J.I."/>
            <person name="Lange L."/>
            <person name="Lacey H.J."/>
            <person name="Vuong D."/>
            <person name="Midgley D.J."/>
            <person name="Greenfield P."/>
            <person name="Bradbury M."/>
            <person name="Lacey E."/>
            <person name="Busk P.K."/>
            <person name="Pilgaard B."/>
            <person name="Chooi Y.H."/>
            <person name="Piggott A.M."/>
        </authorList>
    </citation>
    <scope>NUCLEOTIDE SEQUENCE [LARGE SCALE GENOMIC DNA]</scope>
    <source>
        <strain evidence="2 3">FRR 5400</strain>
    </source>
</reference>
<proteinExistence type="predicted"/>
<name>A0A8H6A3K4_PETAA</name>
<feature type="region of interest" description="Disordered" evidence="1">
    <location>
        <begin position="1"/>
        <end position="21"/>
    </location>
</feature>
<evidence type="ECO:0000256" key="1">
    <source>
        <dbReference type="SAM" id="MobiDB-lite"/>
    </source>
</evidence>
<keyword evidence="3" id="KW-1185">Reference proteome</keyword>
<organism evidence="2 3">
    <name type="scientific">Petromyces alliaceus</name>
    <name type="common">Aspergillus alliaceus</name>
    <dbReference type="NCBI Taxonomy" id="209559"/>
    <lineage>
        <taxon>Eukaryota</taxon>
        <taxon>Fungi</taxon>
        <taxon>Dikarya</taxon>
        <taxon>Ascomycota</taxon>
        <taxon>Pezizomycotina</taxon>
        <taxon>Eurotiomycetes</taxon>
        <taxon>Eurotiomycetidae</taxon>
        <taxon>Eurotiales</taxon>
        <taxon>Aspergillaceae</taxon>
        <taxon>Aspergillus</taxon>
        <taxon>Aspergillus subgen. Circumdati</taxon>
    </lineage>
</organism>
<comment type="caution">
    <text evidence="2">The sequence shown here is derived from an EMBL/GenBank/DDBJ whole genome shotgun (WGS) entry which is preliminary data.</text>
</comment>
<evidence type="ECO:0000313" key="3">
    <source>
        <dbReference type="Proteomes" id="UP000541154"/>
    </source>
</evidence>
<accession>A0A8H6A3K4</accession>
<dbReference type="AlphaFoldDB" id="A0A8H6A3K4"/>
<feature type="compositionally biased region" description="Polar residues" evidence="1">
    <location>
        <begin position="1"/>
        <end position="10"/>
    </location>
</feature>
<dbReference type="EMBL" id="SPNV01000162">
    <property type="protein sequence ID" value="KAF5859489.1"/>
    <property type="molecule type" value="Genomic_DNA"/>
</dbReference>